<name>A0A350H9K9_UNCW3</name>
<accession>A0A350H9K9</accession>
<comment type="caution">
    <text evidence="1">The sequence shown here is derived from an EMBL/GenBank/DDBJ whole genome shotgun (WGS) entry which is preliminary data.</text>
</comment>
<protein>
    <recommendedName>
        <fullName evidence="3">Roadblock/LAMTOR2 domain-containing protein</fullName>
    </recommendedName>
</protein>
<dbReference type="AlphaFoldDB" id="A0A350H9K9"/>
<organism evidence="1 2">
    <name type="scientific">candidate division WOR-3 bacterium</name>
    <dbReference type="NCBI Taxonomy" id="2052148"/>
    <lineage>
        <taxon>Bacteria</taxon>
        <taxon>Bacteria division WOR-3</taxon>
    </lineage>
</organism>
<evidence type="ECO:0008006" key="3">
    <source>
        <dbReference type="Google" id="ProtNLM"/>
    </source>
</evidence>
<evidence type="ECO:0000313" key="2">
    <source>
        <dbReference type="Proteomes" id="UP000264062"/>
    </source>
</evidence>
<evidence type="ECO:0000313" key="1">
    <source>
        <dbReference type="EMBL" id="HAV92225.1"/>
    </source>
</evidence>
<sequence>MDFDVVLKESGMKITGCVAVSLVGIDGIALSSYTKNDQSDLSLADAELATLATTAEKISREIGAGAMAEIILITGKMTIVTAMVGKEYYIYYALSGKEQNVGLARYEIRRLTQELSPVLYV</sequence>
<dbReference type="EMBL" id="DMZY01000106">
    <property type="protein sequence ID" value="HAV92225.1"/>
    <property type="molecule type" value="Genomic_DNA"/>
</dbReference>
<dbReference type="SUPFAM" id="SSF103196">
    <property type="entry name" value="Roadblock/LC7 domain"/>
    <property type="match status" value="1"/>
</dbReference>
<reference evidence="1 2" key="1">
    <citation type="journal article" date="2018" name="Nat. Biotechnol.">
        <title>A standardized bacterial taxonomy based on genome phylogeny substantially revises the tree of life.</title>
        <authorList>
            <person name="Parks D.H."/>
            <person name="Chuvochina M."/>
            <person name="Waite D.W."/>
            <person name="Rinke C."/>
            <person name="Skarshewski A."/>
            <person name="Chaumeil P.A."/>
            <person name="Hugenholtz P."/>
        </authorList>
    </citation>
    <scope>NUCLEOTIDE SEQUENCE [LARGE SCALE GENOMIC DNA]</scope>
    <source>
        <strain evidence="1">UBA9956</strain>
    </source>
</reference>
<dbReference type="Proteomes" id="UP000264062">
    <property type="component" value="Unassembled WGS sequence"/>
</dbReference>
<gene>
    <name evidence="1" type="ORF">DCW38_03485</name>
</gene>
<proteinExistence type="predicted"/>
<dbReference type="Gene3D" id="3.30.450.30">
    <property type="entry name" value="Dynein light chain 2a, cytoplasmic"/>
    <property type="match status" value="1"/>
</dbReference>